<dbReference type="AlphaFoldDB" id="A0AAV2M450"/>
<evidence type="ECO:0000259" key="1">
    <source>
        <dbReference type="PROSITE" id="PS50229"/>
    </source>
</evidence>
<name>A0AAV2M450_KNICA</name>
<gene>
    <name evidence="2" type="ORF">KC01_LOCUS35048</name>
</gene>
<dbReference type="Pfam" id="PF00568">
    <property type="entry name" value="WH1"/>
    <property type="match status" value="1"/>
</dbReference>
<evidence type="ECO:0000313" key="3">
    <source>
        <dbReference type="Proteomes" id="UP001497482"/>
    </source>
</evidence>
<feature type="domain" description="WH1" evidence="1">
    <location>
        <begin position="31"/>
        <end position="143"/>
    </location>
</feature>
<dbReference type="Proteomes" id="UP001497482">
    <property type="component" value="Chromosome 6"/>
</dbReference>
<dbReference type="EMBL" id="OZ035828">
    <property type="protein sequence ID" value="CAL1608059.1"/>
    <property type="molecule type" value="Genomic_DNA"/>
</dbReference>
<dbReference type="InterPro" id="IPR000697">
    <property type="entry name" value="WH1/EVH1_dom"/>
</dbReference>
<accession>A0AAV2M450</accession>
<keyword evidence="3" id="KW-1185">Reference proteome</keyword>
<proteinExistence type="predicted"/>
<dbReference type="InterPro" id="IPR011993">
    <property type="entry name" value="PH-like_dom_sf"/>
</dbReference>
<organism evidence="2 3">
    <name type="scientific">Knipowitschia caucasica</name>
    <name type="common">Caucasian dwarf goby</name>
    <name type="synonym">Pomatoschistus caucasicus</name>
    <dbReference type="NCBI Taxonomy" id="637954"/>
    <lineage>
        <taxon>Eukaryota</taxon>
        <taxon>Metazoa</taxon>
        <taxon>Chordata</taxon>
        <taxon>Craniata</taxon>
        <taxon>Vertebrata</taxon>
        <taxon>Euteleostomi</taxon>
        <taxon>Actinopterygii</taxon>
        <taxon>Neopterygii</taxon>
        <taxon>Teleostei</taxon>
        <taxon>Neoteleostei</taxon>
        <taxon>Acanthomorphata</taxon>
        <taxon>Gobiaria</taxon>
        <taxon>Gobiiformes</taxon>
        <taxon>Gobioidei</taxon>
        <taxon>Gobiidae</taxon>
        <taxon>Gobiinae</taxon>
        <taxon>Knipowitschia</taxon>
    </lineage>
</organism>
<evidence type="ECO:0000313" key="2">
    <source>
        <dbReference type="EMBL" id="CAL1608059.1"/>
    </source>
</evidence>
<dbReference type="Gene3D" id="2.30.29.30">
    <property type="entry name" value="Pleckstrin-homology domain (PH domain)/Phosphotyrosine-binding domain (PTB)"/>
    <property type="match status" value="1"/>
</dbReference>
<dbReference type="SUPFAM" id="SSF50729">
    <property type="entry name" value="PH domain-like"/>
    <property type="match status" value="1"/>
</dbReference>
<dbReference type="PROSITE" id="PS50229">
    <property type="entry name" value="WH1"/>
    <property type="match status" value="1"/>
</dbReference>
<reference evidence="2 3" key="1">
    <citation type="submission" date="2024-04" db="EMBL/GenBank/DDBJ databases">
        <authorList>
            <person name="Waldvogel A.-M."/>
            <person name="Schoenle A."/>
        </authorList>
    </citation>
    <scope>NUCLEOTIDE SEQUENCE [LARGE SCALE GENOMIC DNA]</scope>
</reference>
<dbReference type="SMART" id="SM00461">
    <property type="entry name" value="WH1"/>
    <property type="match status" value="1"/>
</dbReference>
<dbReference type="CDD" id="cd01205">
    <property type="entry name" value="EVH1_WASP-like"/>
    <property type="match status" value="1"/>
</dbReference>
<protein>
    <recommendedName>
        <fullName evidence="1">WH1 domain-containing protein</fullName>
    </recommendedName>
</protein>
<dbReference type="InterPro" id="IPR033927">
    <property type="entry name" value="WASPfam_EVH1"/>
</dbReference>
<sequence>METAMGSGVMPGFQVMSDLLTMREKAVLRSLIQPNCELMKSTVAQVLQSQEQPEEALAWSRPMCGVLCVIKDQSLNTHFLRLFCLKNAELLWEHEVYVPFQYNASCSYFHSFPADGHHTGFNFADETEAEEFHFSVENIRKKQDTISFENTSKRNKLSPEIADIREKLLQTERRISAPAVAPKATAAIHSGERMSSLLQAGEPDSLLKRLMSRSRLSEEELMTRSVSDIVDHIIAESGGVQAIQMELHRERGANFKTLPRYSGASLPRTPSTEQDPPVKIKKRAILTVPAAGGKDDIIIALTKILKKRQQLQTEKNEVIHGNTEISYQDTNSIPAEERLSICLWFLATGDSYRTIAGSFRAGISTVSMLIPDVVAAIWDCLVEEFMAVPGAEEWR</sequence>